<evidence type="ECO:0000259" key="1">
    <source>
        <dbReference type="PROSITE" id="PS50943"/>
    </source>
</evidence>
<dbReference type="CDD" id="cd00093">
    <property type="entry name" value="HTH_XRE"/>
    <property type="match status" value="1"/>
</dbReference>
<gene>
    <name evidence="2" type="ORF">BN85412440</name>
</gene>
<dbReference type="RefSeq" id="WP_030003704.1">
    <property type="nucleotide sequence ID" value="NC_022538.1"/>
</dbReference>
<accession>U4KS87</accession>
<dbReference type="SUPFAM" id="SSF47413">
    <property type="entry name" value="lambda repressor-like DNA-binding domains"/>
    <property type="match status" value="1"/>
</dbReference>
<dbReference type="SMART" id="SM00530">
    <property type="entry name" value="HTH_XRE"/>
    <property type="match status" value="1"/>
</dbReference>
<evidence type="ECO:0000313" key="2">
    <source>
        <dbReference type="EMBL" id="CCV64821.1"/>
    </source>
</evidence>
<evidence type="ECO:0000313" key="3">
    <source>
        <dbReference type="Proteomes" id="UP000032740"/>
    </source>
</evidence>
<dbReference type="EMBL" id="FO681347">
    <property type="protein sequence ID" value="CCV64821.1"/>
    <property type="molecule type" value="Genomic_DNA"/>
</dbReference>
<sequence length="96" mass="11331">MKSKSSLKKWIEEKKEEKNNLHETEIFKKVDSEFLKKFRHELHLTQLQLAKVLGVSKKTIEKWEQGKNPLLGPAARLVYLIHQNPKIILELQLEES</sequence>
<proteinExistence type="predicted"/>
<protein>
    <recommendedName>
        <fullName evidence="1">HTH cro/C1-type domain-containing protein</fullName>
    </recommendedName>
</protein>
<dbReference type="AlphaFoldDB" id="U4KS87"/>
<keyword evidence="3" id="KW-1185">Reference proteome</keyword>
<dbReference type="PROSITE" id="PS50943">
    <property type="entry name" value="HTH_CROC1"/>
    <property type="match status" value="1"/>
</dbReference>
<organism evidence="2 3">
    <name type="scientific">Alteracholeplasma palmae (strain ATCC 49389 / J233)</name>
    <name type="common">Acholeplasma palmae</name>
    <dbReference type="NCBI Taxonomy" id="1318466"/>
    <lineage>
        <taxon>Bacteria</taxon>
        <taxon>Bacillati</taxon>
        <taxon>Mycoplasmatota</taxon>
        <taxon>Mollicutes</taxon>
        <taxon>Acholeplasmatales</taxon>
        <taxon>Acholeplasmataceae</taxon>
        <taxon>Acholeplasma</taxon>
    </lineage>
</organism>
<dbReference type="OrthoDB" id="411313at2"/>
<dbReference type="Proteomes" id="UP000032740">
    <property type="component" value="Chromosome"/>
</dbReference>
<dbReference type="Gene3D" id="1.10.260.40">
    <property type="entry name" value="lambda repressor-like DNA-binding domains"/>
    <property type="match status" value="1"/>
</dbReference>
<feature type="domain" description="HTH cro/C1-type" evidence="1">
    <location>
        <begin position="35"/>
        <end position="68"/>
    </location>
</feature>
<name>U4KS87_ALTPJ</name>
<reference evidence="2 3" key="1">
    <citation type="journal article" date="2013" name="J. Mol. Microbiol. Biotechnol.">
        <title>Analysis of the Complete Genomes of Acholeplasma brassicae , A. palmae and A. laidlawii and Their Comparison to the Obligate Parasites from ' Candidatus Phytoplasma'.</title>
        <authorList>
            <person name="Kube M."/>
            <person name="Siewert C."/>
            <person name="Migdoll A.M."/>
            <person name="Duduk B."/>
            <person name="Holz S."/>
            <person name="Rabus R."/>
            <person name="Seemuller E."/>
            <person name="Mitrovic J."/>
            <person name="Muller I."/>
            <person name="Buttner C."/>
            <person name="Reinhardt R."/>
        </authorList>
    </citation>
    <scope>NUCLEOTIDE SEQUENCE [LARGE SCALE GENOMIC DNA]</scope>
    <source>
        <strain evidence="2 3">J233</strain>
    </source>
</reference>
<dbReference type="InterPro" id="IPR001387">
    <property type="entry name" value="Cro/C1-type_HTH"/>
</dbReference>
<dbReference type="HOGENOM" id="CLU_144725_3_1_14"/>
<dbReference type="KEGG" id="apal:BN85412440"/>
<dbReference type="STRING" id="1318466.BN85412440"/>
<dbReference type="Pfam" id="PF01381">
    <property type="entry name" value="HTH_3"/>
    <property type="match status" value="1"/>
</dbReference>
<dbReference type="InterPro" id="IPR010982">
    <property type="entry name" value="Lambda_DNA-bd_dom_sf"/>
</dbReference>
<dbReference type="GO" id="GO:0003677">
    <property type="term" value="F:DNA binding"/>
    <property type="evidence" value="ECO:0007669"/>
    <property type="project" value="InterPro"/>
</dbReference>